<accession>A0A1T4YGW4</accession>
<reference evidence="4" key="1">
    <citation type="submission" date="2017-02" db="EMBL/GenBank/DDBJ databases">
        <authorList>
            <person name="Varghese N."/>
            <person name="Submissions S."/>
        </authorList>
    </citation>
    <scope>NUCLEOTIDE SEQUENCE [LARGE SCALE GENOMIC DNA]</scope>
    <source>
        <strain evidence="4">ATCC 700200</strain>
    </source>
</reference>
<evidence type="ECO:0000313" key="3">
    <source>
        <dbReference type="EMBL" id="SKB00933.1"/>
    </source>
</evidence>
<dbReference type="AlphaFoldDB" id="A0A1T4YGW4"/>
<feature type="transmembrane region" description="Helical" evidence="1">
    <location>
        <begin position="80"/>
        <end position="98"/>
    </location>
</feature>
<dbReference type="STRING" id="48467.SAMN02745166_03260"/>
<keyword evidence="1" id="KW-1133">Transmembrane helix</keyword>
<feature type="transmembrane region" description="Helical" evidence="1">
    <location>
        <begin position="131"/>
        <end position="148"/>
    </location>
</feature>
<proteinExistence type="predicted"/>
<dbReference type="Pfam" id="PF09925">
    <property type="entry name" value="DUF2157"/>
    <property type="match status" value="1"/>
</dbReference>
<feature type="transmembrane region" description="Helical" evidence="1">
    <location>
        <begin position="50"/>
        <end position="68"/>
    </location>
</feature>
<evidence type="ECO:0000313" key="4">
    <source>
        <dbReference type="Proteomes" id="UP000190774"/>
    </source>
</evidence>
<name>A0A1T4YGW4_9BACT</name>
<feature type="transmembrane region" description="Helical" evidence="1">
    <location>
        <begin position="105"/>
        <end position="125"/>
    </location>
</feature>
<evidence type="ECO:0000256" key="1">
    <source>
        <dbReference type="SAM" id="Phobius"/>
    </source>
</evidence>
<evidence type="ECO:0000259" key="2">
    <source>
        <dbReference type="Pfam" id="PF09925"/>
    </source>
</evidence>
<dbReference type="Proteomes" id="UP000190774">
    <property type="component" value="Unassembled WGS sequence"/>
</dbReference>
<gene>
    <name evidence="3" type="ORF">SAMN02745166_03260</name>
</gene>
<feature type="transmembrane region" description="Helical" evidence="1">
    <location>
        <begin position="296"/>
        <end position="318"/>
    </location>
</feature>
<keyword evidence="1" id="KW-0472">Membrane</keyword>
<organism evidence="3 4">
    <name type="scientific">Prosthecobacter debontii</name>
    <dbReference type="NCBI Taxonomy" id="48467"/>
    <lineage>
        <taxon>Bacteria</taxon>
        <taxon>Pseudomonadati</taxon>
        <taxon>Verrucomicrobiota</taxon>
        <taxon>Verrucomicrobiia</taxon>
        <taxon>Verrucomicrobiales</taxon>
        <taxon>Verrucomicrobiaceae</taxon>
        <taxon>Prosthecobacter</taxon>
    </lineage>
</organism>
<feature type="transmembrane region" description="Helical" evidence="1">
    <location>
        <begin position="185"/>
        <end position="203"/>
    </location>
</feature>
<feature type="transmembrane region" description="Helical" evidence="1">
    <location>
        <begin position="267"/>
        <end position="290"/>
    </location>
</feature>
<dbReference type="OrthoDB" id="327621at2"/>
<keyword evidence="4" id="KW-1185">Reference proteome</keyword>
<feature type="transmembrane region" description="Helical" evidence="1">
    <location>
        <begin position="155"/>
        <end position="173"/>
    </location>
</feature>
<sequence length="328" mass="36378">MSSDPLNEPIRLKTLLQWRREGLLTEDGFREAQKLLQPPAAWFTWLRLELALIGMALVLSGIVFFFAWNWQGMGRFEKLGLIQGALLLCVLTALKLGLRELGGRLMMLAAVVMTGVFLAVFGQIYQTGADAYQLFTGWAALTLIGVLATGFEGLWALWLVILQVGIVLFWSQVAGPAWKWTEDAALMSLAAVNLVALFVREWVNPPGSRAWLRTLLVAAVLVLFIIPALTFVFSGAGEHAYRVAYLPAWMLITAAGYLYFRFRRRDFTCVALVCANAAVFAVSVIGRGIVELDDDFAFFLLSIIVVAATAGLTVWLAHEYKSMKHLSR</sequence>
<dbReference type="RefSeq" id="WP_078814448.1">
    <property type="nucleotide sequence ID" value="NZ_FUYE01000011.1"/>
</dbReference>
<keyword evidence="1" id="KW-0812">Transmembrane</keyword>
<feature type="transmembrane region" description="Helical" evidence="1">
    <location>
        <begin position="243"/>
        <end position="260"/>
    </location>
</feature>
<feature type="domain" description="DUF2157" evidence="2">
    <location>
        <begin position="17"/>
        <end position="155"/>
    </location>
</feature>
<feature type="transmembrane region" description="Helical" evidence="1">
    <location>
        <begin position="215"/>
        <end position="237"/>
    </location>
</feature>
<dbReference type="EMBL" id="FUYE01000011">
    <property type="protein sequence ID" value="SKB00933.1"/>
    <property type="molecule type" value="Genomic_DNA"/>
</dbReference>
<dbReference type="InterPro" id="IPR018677">
    <property type="entry name" value="DUF2157"/>
</dbReference>
<protein>
    <submittedName>
        <fullName evidence="3">Predicted membrane protein</fullName>
    </submittedName>
</protein>